<gene>
    <name evidence="1" type="ORF">NPRO_15610</name>
</gene>
<evidence type="ECO:0000313" key="2">
    <source>
        <dbReference type="Proteomes" id="UP000662873"/>
    </source>
</evidence>
<name>A0A809S567_9BACT</name>
<evidence type="ECO:0000313" key="1">
    <source>
        <dbReference type="EMBL" id="BBO23966.1"/>
    </source>
</evidence>
<sequence length="74" mass="7672">MGSCASCSLISSASALMQSASERLVRQSDQLVNGDGDLVELAVEISKAKLESQLGVELARTANDHLGALIDILA</sequence>
<dbReference type="AlphaFoldDB" id="A0A809S567"/>
<proteinExistence type="predicted"/>
<evidence type="ECO:0008006" key="3">
    <source>
        <dbReference type="Google" id="ProtNLM"/>
    </source>
</evidence>
<reference evidence="1" key="1">
    <citation type="journal article" name="DNA Res.">
        <title>The physiological potential of anammox bacteria as revealed by their core genome structure.</title>
        <authorList>
            <person name="Okubo T."/>
            <person name="Toyoda A."/>
            <person name="Fukuhara K."/>
            <person name="Uchiyama I."/>
            <person name="Harigaya Y."/>
            <person name="Kuroiwa M."/>
            <person name="Suzuki T."/>
            <person name="Murakami Y."/>
            <person name="Suwa Y."/>
            <person name="Takami H."/>
        </authorList>
    </citation>
    <scope>NUCLEOTIDE SEQUENCE</scope>
    <source>
        <strain evidence="1">317325-2</strain>
    </source>
</reference>
<protein>
    <recommendedName>
        <fullName evidence="3">Flagellar hook protein FlgE</fullName>
    </recommendedName>
</protein>
<organism evidence="1 2">
    <name type="scientific">Candidatus Nitrosymbiomonas proteolyticus</name>
    <dbReference type="NCBI Taxonomy" id="2608984"/>
    <lineage>
        <taxon>Bacteria</taxon>
        <taxon>Bacillati</taxon>
        <taxon>Armatimonadota</taxon>
        <taxon>Armatimonadota incertae sedis</taxon>
        <taxon>Candidatus Nitrosymbiomonas</taxon>
    </lineage>
</organism>
<dbReference type="EMBL" id="AP021858">
    <property type="protein sequence ID" value="BBO23966.1"/>
    <property type="molecule type" value="Genomic_DNA"/>
</dbReference>
<dbReference type="Proteomes" id="UP000662873">
    <property type="component" value="Chromosome"/>
</dbReference>
<accession>A0A809S567</accession>
<dbReference type="KEGG" id="npy:NPRO_15610"/>